<organism evidence="4 5">
    <name type="scientific">Magnetovibrio blakemorei</name>
    <dbReference type="NCBI Taxonomy" id="28181"/>
    <lineage>
        <taxon>Bacteria</taxon>
        <taxon>Pseudomonadati</taxon>
        <taxon>Pseudomonadota</taxon>
        <taxon>Alphaproteobacteria</taxon>
        <taxon>Rhodospirillales</taxon>
        <taxon>Magnetovibrionaceae</taxon>
        <taxon>Magnetovibrio</taxon>
    </lineage>
</organism>
<dbReference type="Proteomes" id="UP000095347">
    <property type="component" value="Unassembled WGS sequence"/>
</dbReference>
<dbReference type="RefSeq" id="WP_069956439.1">
    <property type="nucleotide sequence ID" value="NZ_MCGG01000003.1"/>
</dbReference>
<evidence type="ECO:0000256" key="2">
    <source>
        <dbReference type="ARBA" id="ARBA00022795"/>
    </source>
</evidence>
<dbReference type="InterPro" id="IPR009967">
    <property type="entry name" value="Flagellum_FlbT"/>
</dbReference>
<keyword evidence="2" id="KW-1005">Bacterial flagellum biogenesis</keyword>
<evidence type="ECO:0008006" key="6">
    <source>
        <dbReference type="Google" id="ProtNLM"/>
    </source>
</evidence>
<comment type="caution">
    <text evidence="4">The sequence shown here is derived from an EMBL/GenBank/DDBJ whole genome shotgun (WGS) entry which is preliminary data.</text>
</comment>
<protein>
    <recommendedName>
        <fullName evidence="6">Flagellum biosynthesis protein FlbT</fullName>
    </recommendedName>
</protein>
<keyword evidence="1" id="KW-0678">Repressor</keyword>
<dbReference type="GO" id="GO:0048027">
    <property type="term" value="F:mRNA 5'-UTR binding"/>
    <property type="evidence" value="ECO:0007669"/>
    <property type="project" value="InterPro"/>
</dbReference>
<dbReference type="GO" id="GO:0044781">
    <property type="term" value="P:bacterial-type flagellum organization"/>
    <property type="evidence" value="ECO:0007669"/>
    <property type="project" value="UniProtKB-KW"/>
</dbReference>
<evidence type="ECO:0000256" key="3">
    <source>
        <dbReference type="ARBA" id="ARBA00022884"/>
    </source>
</evidence>
<dbReference type="AlphaFoldDB" id="A0A1E5QBW1"/>
<dbReference type="Pfam" id="PF07378">
    <property type="entry name" value="FlbT"/>
    <property type="match status" value="1"/>
</dbReference>
<evidence type="ECO:0000313" key="5">
    <source>
        <dbReference type="Proteomes" id="UP000095347"/>
    </source>
</evidence>
<dbReference type="OrthoDB" id="8561314at2"/>
<keyword evidence="3" id="KW-0694">RNA-binding</keyword>
<dbReference type="STRING" id="28181.BEN30_02425"/>
<name>A0A1E5QBW1_9PROT</name>
<proteinExistence type="predicted"/>
<gene>
    <name evidence="4" type="ORF">BEN30_02425</name>
</gene>
<reference evidence="5" key="1">
    <citation type="submission" date="2016-07" db="EMBL/GenBank/DDBJ databases">
        <authorList>
            <person name="Florea S."/>
            <person name="Webb J.S."/>
            <person name="Jaromczyk J."/>
            <person name="Schardl C.L."/>
        </authorList>
    </citation>
    <scope>NUCLEOTIDE SEQUENCE [LARGE SCALE GENOMIC DNA]</scope>
    <source>
        <strain evidence="5">MV-1</strain>
    </source>
</reference>
<dbReference type="GO" id="GO:0006402">
    <property type="term" value="P:mRNA catabolic process"/>
    <property type="evidence" value="ECO:0007669"/>
    <property type="project" value="InterPro"/>
</dbReference>
<evidence type="ECO:0000313" key="4">
    <source>
        <dbReference type="EMBL" id="OEJ69555.1"/>
    </source>
</evidence>
<sequence length="159" mass="18020">MPLLIDFKSGDKLIINGSVLENIGGNTKILVHNNSAILREKEVLSHEDAQTPASRVYYELQNAYILLDPTERDESLKRFDQRLNEFIAACPNALDIALKVRDHVQNERVYKGLKEAQNLIKYESNVLAQFSKQLKAFLAENEQDETNSIDSDTVVDDIS</sequence>
<evidence type="ECO:0000256" key="1">
    <source>
        <dbReference type="ARBA" id="ARBA00022491"/>
    </source>
</evidence>
<keyword evidence="5" id="KW-1185">Reference proteome</keyword>
<dbReference type="GO" id="GO:1902209">
    <property type="term" value="P:negative regulation of bacterial-type flagellum assembly"/>
    <property type="evidence" value="ECO:0007669"/>
    <property type="project" value="InterPro"/>
</dbReference>
<accession>A0A1E5QBW1</accession>
<dbReference type="EMBL" id="MCGG01000003">
    <property type="protein sequence ID" value="OEJ69555.1"/>
    <property type="molecule type" value="Genomic_DNA"/>
</dbReference>